<gene>
    <name evidence="5" type="ORF">AWN73_12180</name>
    <name evidence="3" type="ORF">CBU02nite_15220</name>
    <name evidence="4" type="ORF">GND98_005985</name>
</gene>
<dbReference type="EMBL" id="BKBC01000015">
    <property type="protein sequence ID" value="GEQ21016.1"/>
    <property type="molecule type" value="Genomic_DNA"/>
</dbReference>
<evidence type="ECO:0000313" key="4">
    <source>
        <dbReference type="EMBL" id="NAS17434.1"/>
    </source>
</evidence>
<comment type="caution">
    <text evidence="5">The sequence shown here is derived from an EMBL/GenBank/DDBJ whole genome shotgun (WGS) entry which is preliminary data.</text>
</comment>
<dbReference type="Proteomes" id="UP000238081">
    <property type="component" value="Unassembled WGS sequence"/>
</dbReference>
<evidence type="ECO:0000256" key="2">
    <source>
        <dbReference type="SAM" id="Phobius"/>
    </source>
</evidence>
<evidence type="ECO:0000313" key="8">
    <source>
        <dbReference type="Proteomes" id="UP000474042"/>
    </source>
</evidence>
<name>A0A2S7FBI9_CLOBU</name>
<reference evidence="4 8" key="3">
    <citation type="submission" date="2020-01" db="EMBL/GenBank/DDBJ databases">
        <title>Genome sequence of a 1,3-propanediol producer, Clostridium butyricum S3.</title>
        <authorList>
            <person name="Zhou J."/>
        </authorList>
    </citation>
    <scope>NUCLEOTIDE SEQUENCE [LARGE SCALE GENOMIC DNA]</scope>
    <source>
        <strain evidence="4 8">S3</strain>
    </source>
</reference>
<proteinExistence type="predicted"/>
<dbReference type="PROSITE" id="PS51257">
    <property type="entry name" value="PROKAR_LIPOPROTEIN"/>
    <property type="match status" value="1"/>
</dbReference>
<dbReference type="EMBL" id="LRDH01000101">
    <property type="protein sequence ID" value="PPV15258.1"/>
    <property type="molecule type" value="Genomic_DNA"/>
</dbReference>
<accession>A0A2S7FBI9</accession>
<keyword evidence="2" id="KW-0472">Membrane</keyword>
<reference evidence="5 6" key="1">
    <citation type="submission" date="2016-01" db="EMBL/GenBank/DDBJ databases">
        <title>Characterization of the Clostridium difficile lineages that are prevalent in Hong Kong and China.</title>
        <authorList>
            <person name="Kwok J.S.-L."/>
            <person name="Lam W.-Y."/>
            <person name="Ip M."/>
            <person name="Chan T.-F."/>
            <person name="Hawkey P.M."/>
            <person name="Tsui S.K.-W."/>
        </authorList>
    </citation>
    <scope>NUCLEOTIDE SEQUENCE [LARGE SCALE GENOMIC DNA]</scope>
    <source>
        <strain evidence="5 6">300064</strain>
    </source>
</reference>
<protein>
    <submittedName>
        <fullName evidence="5">Uncharacterized protein</fullName>
    </submittedName>
</protein>
<dbReference type="AlphaFoldDB" id="A0A2S7FBI9"/>
<evidence type="ECO:0000313" key="6">
    <source>
        <dbReference type="Proteomes" id="UP000238081"/>
    </source>
</evidence>
<dbReference type="EMBL" id="WOFV02000012">
    <property type="protein sequence ID" value="NAS17434.1"/>
    <property type="molecule type" value="Genomic_DNA"/>
</dbReference>
<reference evidence="3 7" key="2">
    <citation type="submission" date="2019-07" db="EMBL/GenBank/DDBJ databases">
        <title>Whole genome shotgun sequence of Clostridium butyricum NBRC 3858.</title>
        <authorList>
            <person name="Hosoyama A."/>
            <person name="Uohara A."/>
            <person name="Ohji S."/>
            <person name="Ichikawa N."/>
        </authorList>
    </citation>
    <scope>NUCLEOTIDE SEQUENCE [LARGE SCALE GENOMIC DNA]</scope>
    <source>
        <strain evidence="3 7">NBRC 3858</strain>
    </source>
</reference>
<sequence>MGKPSIFSREYERKMKKRRRNIIIFSLIIVVLACATILKFVYNPVNFSKIKANIQAWIDSDTTSTGDTAKNNEIKEADEKKADEKEEVVEEKKPVEEYVDILQSSGNTAQAVYIEENGEKVFTEVRNLDNGVSFDISPSKKQLIICDVNTQITLYNIDGTNKIVSKDKYVSTNGSVFTKDNTLQSKPDYLWNSNPKFVSDQSIVFVTNRPYFGTAAVKQYLWMTDLQTGTDKIYWDLAAAKIVMGARDDKGLKITVDNREYFIAQDGSYVQ</sequence>
<evidence type="ECO:0000313" key="7">
    <source>
        <dbReference type="Proteomes" id="UP000321089"/>
    </source>
</evidence>
<dbReference type="RefSeq" id="WP_027636889.1">
    <property type="nucleotide sequence ID" value="NZ_BKBC01000015.1"/>
</dbReference>
<feature type="compositionally biased region" description="Basic and acidic residues" evidence="1">
    <location>
        <begin position="70"/>
        <end position="83"/>
    </location>
</feature>
<dbReference type="Proteomes" id="UP000321089">
    <property type="component" value="Unassembled WGS sequence"/>
</dbReference>
<feature type="region of interest" description="Disordered" evidence="1">
    <location>
        <begin position="62"/>
        <end position="83"/>
    </location>
</feature>
<keyword evidence="2" id="KW-1133">Transmembrane helix</keyword>
<evidence type="ECO:0000313" key="3">
    <source>
        <dbReference type="EMBL" id="GEQ21016.1"/>
    </source>
</evidence>
<organism evidence="5 6">
    <name type="scientific">Clostridium butyricum</name>
    <dbReference type="NCBI Taxonomy" id="1492"/>
    <lineage>
        <taxon>Bacteria</taxon>
        <taxon>Bacillati</taxon>
        <taxon>Bacillota</taxon>
        <taxon>Clostridia</taxon>
        <taxon>Eubacteriales</taxon>
        <taxon>Clostridiaceae</taxon>
        <taxon>Clostridium</taxon>
    </lineage>
</organism>
<dbReference type="Proteomes" id="UP000474042">
    <property type="component" value="Unassembled WGS sequence"/>
</dbReference>
<keyword evidence="2" id="KW-0812">Transmembrane</keyword>
<feature type="transmembrane region" description="Helical" evidence="2">
    <location>
        <begin position="21"/>
        <end position="42"/>
    </location>
</feature>
<evidence type="ECO:0000256" key="1">
    <source>
        <dbReference type="SAM" id="MobiDB-lite"/>
    </source>
</evidence>
<evidence type="ECO:0000313" key="5">
    <source>
        <dbReference type="EMBL" id="PPV15258.1"/>
    </source>
</evidence>